<dbReference type="EMBL" id="JAZDUA010000120">
    <property type="protein sequence ID" value="KAK7867416.1"/>
    <property type="molecule type" value="Genomic_DNA"/>
</dbReference>
<dbReference type="AlphaFoldDB" id="A0AAN9VRB7"/>
<comment type="caution">
    <text evidence="1">The sequence shown here is derived from an EMBL/GenBank/DDBJ whole genome shotgun (WGS) entry which is preliminary data.</text>
</comment>
<sequence length="106" mass="11347">MGPAGERAGGMRSVAWPGVAWRSPGVHANARPRERARAIAHALWSKTDGSWRLRDRGEEGRGKRGWATGGCNAVVRCAGRVEWGRSVRERGRSGGRGVAQEAATDA</sequence>
<name>A0AAN9VRB7_9ORTH</name>
<gene>
    <name evidence="1" type="ORF">R5R35_003840</name>
</gene>
<keyword evidence="2" id="KW-1185">Reference proteome</keyword>
<evidence type="ECO:0000313" key="1">
    <source>
        <dbReference type="EMBL" id="KAK7867416.1"/>
    </source>
</evidence>
<proteinExistence type="predicted"/>
<reference evidence="1 2" key="1">
    <citation type="submission" date="2024-03" db="EMBL/GenBank/DDBJ databases">
        <title>The genome assembly and annotation of the cricket Gryllus longicercus Weissman &amp; Gray.</title>
        <authorList>
            <person name="Szrajer S."/>
            <person name="Gray D."/>
            <person name="Ylla G."/>
        </authorList>
    </citation>
    <scope>NUCLEOTIDE SEQUENCE [LARGE SCALE GENOMIC DNA]</scope>
    <source>
        <strain evidence="1">DAG 2021-001</strain>
        <tissue evidence="1">Whole body minus gut</tissue>
    </source>
</reference>
<dbReference type="Proteomes" id="UP001378592">
    <property type="component" value="Unassembled WGS sequence"/>
</dbReference>
<organism evidence="1 2">
    <name type="scientific">Gryllus longicercus</name>
    <dbReference type="NCBI Taxonomy" id="2509291"/>
    <lineage>
        <taxon>Eukaryota</taxon>
        <taxon>Metazoa</taxon>
        <taxon>Ecdysozoa</taxon>
        <taxon>Arthropoda</taxon>
        <taxon>Hexapoda</taxon>
        <taxon>Insecta</taxon>
        <taxon>Pterygota</taxon>
        <taxon>Neoptera</taxon>
        <taxon>Polyneoptera</taxon>
        <taxon>Orthoptera</taxon>
        <taxon>Ensifera</taxon>
        <taxon>Gryllidea</taxon>
        <taxon>Grylloidea</taxon>
        <taxon>Gryllidae</taxon>
        <taxon>Gryllinae</taxon>
        <taxon>Gryllus</taxon>
    </lineage>
</organism>
<accession>A0AAN9VRB7</accession>
<evidence type="ECO:0000313" key="2">
    <source>
        <dbReference type="Proteomes" id="UP001378592"/>
    </source>
</evidence>
<protein>
    <submittedName>
        <fullName evidence="1">Uncharacterized protein</fullName>
    </submittedName>
</protein>